<keyword evidence="5" id="KW-0418">Kinase</keyword>
<gene>
    <name evidence="10" type="ORF">RDB_LOCUS25154</name>
</gene>
<dbReference type="Pfam" id="PF00069">
    <property type="entry name" value="Pkinase"/>
    <property type="match status" value="2"/>
</dbReference>
<keyword evidence="6 7" id="KW-0067">ATP-binding</keyword>
<accession>A0A8H3HSM8</accession>
<dbReference type="SMART" id="SM00220">
    <property type="entry name" value="S_TKc"/>
    <property type="match status" value="1"/>
</dbReference>
<feature type="compositionally biased region" description="Polar residues" evidence="8">
    <location>
        <begin position="670"/>
        <end position="688"/>
    </location>
</feature>
<sequence>MFYSSTQNDSQTPTPVARPRGPKTRGSYSTKSRPAMITTHSEASKSMAISSAEASTDDGPPLNWWEQPRGRQRQDHRASPIPIPESTPKNNMLEISSGNGIGLGLPPHMRSFSPAPPMSAASDGPASPAALFLSAFSSPAPSVRSPSPMPSVMSPAMAMFHSPPPTTSGAVTSPTTSVIDAGISVGGYVLGSVIGHGGFSTIRTATSSTTGGVVAVKIVPTKSVSLPADAPRGRMGNRAATIGRAATTTMRGQTPDPVSEVDGRPIAEEAALWSTLSHEHILPLFSAEESQPLGAWFLFTLYCPAGTLLDLLKRDGQIIAPSAQNTPSKRRPSFASSFSPVNSISRGRSGSITQPQPQRGGLLPETAATLFRQVVRGLRYLHDVARVVHRDIKLENVLVDENGGARITDFGLAVLMDDDEPYPSVSRSRSRVSAERSRRSVSRHRTFSTHIPHAPAPPSHGFGRANSVSVTSAISNAKTNFPPGSMPYAAPELLRPSRSRERRSRERSDPDKPNPAQDIWALGCLLHALFTGKLPFTDAFEPRLQMKIVRGIWDEGVVNAIPNSAALLETLRGCLCVDLDERWSIAAVDGYAWAIGVVDEEAEREAHRVQRAKSVGRGRRGLSAIRDRARDEVDEENVRGEDGDVGSVHGGLESSYSPSNRSVSRPRPSATESIRPTRLPSLTRTSLSPHEALVRHPSSPSRSSLSPHDPVSPVLTRQPSSPSRHESARPSLIPRPMAKQTPLGSASVTPTLITKQLAAPASTLEILDSATSTPVPIPRPREHLSPHGSMSSPQLHTARSFSSVTSSAVPPLSPGSDSLRSPLVERIGRAPSVDRLGRELSMGRGRSIGPRDRSTGRGPSADRSSRPPSVPRTPSIDRVGRTPSTNRASPARRTPSVERFAKARPPVDTSQNPSPPSSGPRTPEEIPQPRRFASELEVVDEGEHHHVWGGGVQVQECPIGKPSA</sequence>
<dbReference type="InterPro" id="IPR050660">
    <property type="entry name" value="NEK_Ser/Thr_kinase"/>
</dbReference>
<reference evidence="10" key="1">
    <citation type="submission" date="2021-01" db="EMBL/GenBank/DDBJ databases">
        <authorList>
            <person name="Kaushik A."/>
        </authorList>
    </citation>
    <scope>NUCLEOTIDE SEQUENCE</scope>
    <source>
        <strain evidence="10">AG5</strain>
    </source>
</reference>
<feature type="compositionally biased region" description="Basic and acidic residues" evidence="8">
    <location>
        <begin position="922"/>
        <end position="932"/>
    </location>
</feature>
<feature type="region of interest" description="Disordered" evidence="8">
    <location>
        <begin position="479"/>
        <end position="515"/>
    </location>
</feature>
<feature type="region of interest" description="Disordered" evidence="8">
    <location>
        <begin position="1"/>
        <end position="91"/>
    </location>
</feature>
<evidence type="ECO:0000256" key="6">
    <source>
        <dbReference type="ARBA" id="ARBA00022840"/>
    </source>
</evidence>
<feature type="region of interest" description="Disordered" evidence="8">
    <location>
        <begin position="322"/>
        <end position="362"/>
    </location>
</feature>
<feature type="compositionally biased region" description="Polar residues" evidence="8">
    <location>
        <begin position="788"/>
        <end position="808"/>
    </location>
</feature>
<evidence type="ECO:0000256" key="3">
    <source>
        <dbReference type="ARBA" id="ARBA00022679"/>
    </source>
</evidence>
<feature type="binding site" evidence="7">
    <location>
        <position position="217"/>
    </location>
    <ligand>
        <name>ATP</name>
        <dbReference type="ChEBI" id="CHEBI:30616"/>
    </ligand>
</feature>
<feature type="region of interest" description="Disordered" evidence="8">
    <location>
        <begin position="626"/>
        <end position="745"/>
    </location>
</feature>
<dbReference type="Proteomes" id="UP000663827">
    <property type="component" value="Unassembled WGS sequence"/>
</dbReference>
<feature type="compositionally biased region" description="Polar residues" evidence="8">
    <location>
        <begin position="1"/>
        <end position="14"/>
    </location>
</feature>
<evidence type="ECO:0000256" key="8">
    <source>
        <dbReference type="SAM" id="MobiDB-lite"/>
    </source>
</evidence>
<dbReference type="EMBL" id="CAJNJQ010000508">
    <property type="protein sequence ID" value="CAE7082980.1"/>
    <property type="molecule type" value="Genomic_DNA"/>
</dbReference>
<evidence type="ECO:0000256" key="2">
    <source>
        <dbReference type="ARBA" id="ARBA00012513"/>
    </source>
</evidence>
<dbReference type="PROSITE" id="PS50011">
    <property type="entry name" value="PROTEIN_KINASE_DOM"/>
    <property type="match status" value="1"/>
</dbReference>
<feature type="compositionally biased region" description="Polar residues" evidence="8">
    <location>
        <begin position="334"/>
        <end position="357"/>
    </location>
</feature>
<dbReference type="InterPro" id="IPR011009">
    <property type="entry name" value="Kinase-like_dom_sf"/>
</dbReference>
<evidence type="ECO:0000256" key="1">
    <source>
        <dbReference type="ARBA" id="ARBA00010886"/>
    </source>
</evidence>
<feature type="compositionally biased region" description="Basic and acidic residues" evidence="8">
    <location>
        <begin position="626"/>
        <end position="642"/>
    </location>
</feature>
<dbReference type="InterPro" id="IPR017441">
    <property type="entry name" value="Protein_kinase_ATP_BS"/>
</dbReference>
<feature type="compositionally biased region" description="Low complexity" evidence="8">
    <location>
        <begin position="697"/>
        <end position="707"/>
    </location>
</feature>
<feature type="compositionally biased region" description="Basic and acidic residues" evidence="8">
    <location>
        <begin position="503"/>
        <end position="512"/>
    </location>
</feature>
<evidence type="ECO:0000256" key="4">
    <source>
        <dbReference type="ARBA" id="ARBA00022741"/>
    </source>
</evidence>
<comment type="caution">
    <text evidence="10">The sequence shown here is derived from an EMBL/GenBank/DDBJ whole genome shotgun (WGS) entry which is preliminary data.</text>
</comment>
<dbReference type="EC" id="2.7.11.1" evidence="2"/>
<feature type="domain" description="Protein kinase" evidence="9">
    <location>
        <begin position="188"/>
        <end position="594"/>
    </location>
</feature>
<dbReference type="GO" id="GO:0005524">
    <property type="term" value="F:ATP binding"/>
    <property type="evidence" value="ECO:0007669"/>
    <property type="project" value="UniProtKB-UniRule"/>
</dbReference>
<comment type="similarity">
    <text evidence="1">Belongs to the protein kinase superfamily. NEK Ser/Thr protein kinase family. NIMA subfamily.</text>
</comment>
<feature type="compositionally biased region" description="Low complexity" evidence="8">
    <location>
        <begin position="654"/>
        <end position="669"/>
    </location>
</feature>
<dbReference type="PROSITE" id="PS00108">
    <property type="entry name" value="PROTEIN_KINASE_ST"/>
    <property type="match status" value="1"/>
</dbReference>
<evidence type="ECO:0000256" key="7">
    <source>
        <dbReference type="PROSITE-ProRule" id="PRU10141"/>
    </source>
</evidence>
<organism evidence="10 11">
    <name type="scientific">Rhizoctonia solani</name>
    <dbReference type="NCBI Taxonomy" id="456999"/>
    <lineage>
        <taxon>Eukaryota</taxon>
        <taxon>Fungi</taxon>
        <taxon>Dikarya</taxon>
        <taxon>Basidiomycota</taxon>
        <taxon>Agaricomycotina</taxon>
        <taxon>Agaricomycetes</taxon>
        <taxon>Cantharellales</taxon>
        <taxon>Ceratobasidiaceae</taxon>
        <taxon>Rhizoctonia</taxon>
    </lineage>
</organism>
<dbReference type="PROSITE" id="PS00107">
    <property type="entry name" value="PROTEIN_KINASE_ATP"/>
    <property type="match status" value="1"/>
</dbReference>
<name>A0A8H3HSM8_9AGAM</name>
<dbReference type="Gene3D" id="1.10.510.10">
    <property type="entry name" value="Transferase(Phosphotransferase) domain 1"/>
    <property type="match status" value="2"/>
</dbReference>
<dbReference type="InterPro" id="IPR000719">
    <property type="entry name" value="Prot_kinase_dom"/>
</dbReference>
<proteinExistence type="inferred from homology"/>
<evidence type="ECO:0000313" key="10">
    <source>
        <dbReference type="EMBL" id="CAE7082980.1"/>
    </source>
</evidence>
<dbReference type="AlphaFoldDB" id="A0A8H3HSM8"/>
<dbReference type="PANTHER" id="PTHR43671">
    <property type="entry name" value="SERINE/THREONINE-PROTEIN KINASE NEK"/>
    <property type="match status" value="1"/>
</dbReference>
<evidence type="ECO:0000259" key="9">
    <source>
        <dbReference type="PROSITE" id="PS50011"/>
    </source>
</evidence>
<keyword evidence="4 7" id="KW-0547">Nucleotide-binding</keyword>
<dbReference type="InterPro" id="IPR008271">
    <property type="entry name" value="Ser/Thr_kinase_AS"/>
</dbReference>
<dbReference type="PANTHER" id="PTHR43671:SF13">
    <property type="entry name" value="SERINE_THREONINE-PROTEIN KINASE NEK2"/>
    <property type="match status" value="1"/>
</dbReference>
<feature type="region of interest" description="Disordered" evidence="8">
    <location>
        <begin position="420"/>
        <end position="465"/>
    </location>
</feature>
<dbReference type="SUPFAM" id="SSF56112">
    <property type="entry name" value="Protein kinase-like (PK-like)"/>
    <property type="match status" value="1"/>
</dbReference>
<evidence type="ECO:0000313" key="11">
    <source>
        <dbReference type="Proteomes" id="UP000663827"/>
    </source>
</evidence>
<dbReference type="GO" id="GO:0004674">
    <property type="term" value="F:protein serine/threonine kinase activity"/>
    <property type="evidence" value="ECO:0007669"/>
    <property type="project" value="UniProtKB-EC"/>
</dbReference>
<keyword evidence="3" id="KW-0808">Transferase</keyword>
<protein>
    <recommendedName>
        <fullName evidence="2">non-specific serine/threonine protein kinase</fullName>
        <ecNumber evidence="2">2.7.11.1</ecNumber>
    </recommendedName>
</protein>
<evidence type="ECO:0000256" key="5">
    <source>
        <dbReference type="ARBA" id="ARBA00022777"/>
    </source>
</evidence>
<feature type="compositionally biased region" description="Basic and acidic residues" evidence="8">
    <location>
        <begin position="68"/>
        <end position="78"/>
    </location>
</feature>
<feature type="region of interest" description="Disordered" evidence="8">
    <location>
        <begin position="769"/>
        <end position="932"/>
    </location>
</feature>